<dbReference type="Proteomes" id="UP001597545">
    <property type="component" value="Unassembled WGS sequence"/>
</dbReference>
<accession>A0ABW5KP15</accession>
<evidence type="ECO:0000313" key="1">
    <source>
        <dbReference type="EMBL" id="MFD2549605.1"/>
    </source>
</evidence>
<sequence>MLIVRMLVLFAASITWMSAGLVYGQDRIRFTINLHGMDKEKLVVHFDDGVVLNVLDLSQTDSVLLVDQPIYTPYPALFAIYDGKSSDKYLIEKDGAVLNLFYDASRSKTPVYSNNNTRVRAIDDTVSNSLY</sequence>
<name>A0ABW5KP15_9SPHI</name>
<dbReference type="EMBL" id="JBHULR010000020">
    <property type="protein sequence ID" value="MFD2549605.1"/>
    <property type="molecule type" value="Genomic_DNA"/>
</dbReference>
<protein>
    <recommendedName>
        <fullName evidence="3">DUF4968 domain-containing protein</fullName>
    </recommendedName>
</protein>
<gene>
    <name evidence="1" type="ORF">ACFSR5_18320</name>
</gene>
<reference evidence="2" key="1">
    <citation type="journal article" date="2019" name="Int. J. Syst. Evol. Microbiol.">
        <title>The Global Catalogue of Microorganisms (GCM) 10K type strain sequencing project: providing services to taxonomists for standard genome sequencing and annotation.</title>
        <authorList>
            <consortium name="The Broad Institute Genomics Platform"/>
            <consortium name="The Broad Institute Genome Sequencing Center for Infectious Disease"/>
            <person name="Wu L."/>
            <person name="Ma J."/>
        </authorList>
    </citation>
    <scope>NUCLEOTIDE SEQUENCE [LARGE SCALE GENOMIC DNA]</scope>
    <source>
        <strain evidence="2">KCTC 42662</strain>
    </source>
</reference>
<comment type="caution">
    <text evidence="1">The sequence shown here is derived from an EMBL/GenBank/DDBJ whole genome shotgun (WGS) entry which is preliminary data.</text>
</comment>
<organism evidence="1 2">
    <name type="scientific">Sphingobacterium suaedae</name>
    <dbReference type="NCBI Taxonomy" id="1686402"/>
    <lineage>
        <taxon>Bacteria</taxon>
        <taxon>Pseudomonadati</taxon>
        <taxon>Bacteroidota</taxon>
        <taxon>Sphingobacteriia</taxon>
        <taxon>Sphingobacteriales</taxon>
        <taxon>Sphingobacteriaceae</taxon>
        <taxon>Sphingobacterium</taxon>
    </lineage>
</organism>
<keyword evidence="2" id="KW-1185">Reference proteome</keyword>
<dbReference type="RefSeq" id="WP_380905925.1">
    <property type="nucleotide sequence ID" value="NZ_JBHUEG010000019.1"/>
</dbReference>
<proteinExistence type="predicted"/>
<evidence type="ECO:0008006" key="3">
    <source>
        <dbReference type="Google" id="ProtNLM"/>
    </source>
</evidence>
<evidence type="ECO:0000313" key="2">
    <source>
        <dbReference type="Proteomes" id="UP001597545"/>
    </source>
</evidence>